<proteinExistence type="predicted"/>
<feature type="region of interest" description="Disordered" evidence="1">
    <location>
        <begin position="1"/>
        <end position="21"/>
    </location>
</feature>
<reference evidence="2" key="1">
    <citation type="journal article" date="2020" name="Cell">
        <title>Large-Scale Comparative Analyses of Tick Genomes Elucidate Their Genetic Diversity and Vector Capacities.</title>
        <authorList>
            <consortium name="Tick Genome and Microbiome Consortium (TIGMIC)"/>
            <person name="Jia N."/>
            <person name="Wang J."/>
            <person name="Shi W."/>
            <person name="Du L."/>
            <person name="Sun Y."/>
            <person name="Zhan W."/>
            <person name="Jiang J.F."/>
            <person name="Wang Q."/>
            <person name="Zhang B."/>
            <person name="Ji P."/>
            <person name="Bell-Sakyi L."/>
            <person name="Cui X.M."/>
            <person name="Yuan T.T."/>
            <person name="Jiang B.G."/>
            <person name="Yang W.F."/>
            <person name="Lam T.T."/>
            <person name="Chang Q.C."/>
            <person name="Ding S.J."/>
            <person name="Wang X.J."/>
            <person name="Zhu J.G."/>
            <person name="Ruan X.D."/>
            <person name="Zhao L."/>
            <person name="Wei J.T."/>
            <person name="Ye R.Z."/>
            <person name="Que T.C."/>
            <person name="Du C.H."/>
            <person name="Zhou Y.H."/>
            <person name="Cheng J.X."/>
            <person name="Dai P.F."/>
            <person name="Guo W.B."/>
            <person name="Han X.H."/>
            <person name="Huang E.J."/>
            <person name="Li L.F."/>
            <person name="Wei W."/>
            <person name="Gao Y.C."/>
            <person name="Liu J.Z."/>
            <person name="Shao H.Z."/>
            <person name="Wang X."/>
            <person name="Wang C.C."/>
            <person name="Yang T.C."/>
            <person name="Huo Q.B."/>
            <person name="Li W."/>
            <person name="Chen H.Y."/>
            <person name="Chen S.E."/>
            <person name="Zhou L.G."/>
            <person name="Ni X.B."/>
            <person name="Tian J.H."/>
            <person name="Sheng Y."/>
            <person name="Liu T."/>
            <person name="Pan Y.S."/>
            <person name="Xia L.Y."/>
            <person name="Li J."/>
            <person name="Zhao F."/>
            <person name="Cao W.C."/>
        </authorList>
    </citation>
    <scope>NUCLEOTIDE SEQUENCE</scope>
    <source>
        <strain evidence="2">Rsan-2018</strain>
    </source>
</reference>
<feature type="region of interest" description="Disordered" evidence="1">
    <location>
        <begin position="38"/>
        <end position="125"/>
    </location>
</feature>
<name>A0A9D4YQ99_RHISA</name>
<accession>A0A9D4YQ99</accession>
<protein>
    <submittedName>
        <fullName evidence="2">Uncharacterized protein</fullName>
    </submittedName>
</protein>
<evidence type="ECO:0000256" key="1">
    <source>
        <dbReference type="SAM" id="MobiDB-lite"/>
    </source>
</evidence>
<keyword evidence="3" id="KW-1185">Reference proteome</keyword>
<feature type="compositionally biased region" description="Basic and acidic residues" evidence="1">
    <location>
        <begin position="91"/>
        <end position="103"/>
    </location>
</feature>
<gene>
    <name evidence="2" type="ORF">HPB52_016618</name>
</gene>
<comment type="caution">
    <text evidence="2">The sequence shown here is derived from an EMBL/GenBank/DDBJ whole genome shotgun (WGS) entry which is preliminary data.</text>
</comment>
<sequence length="271" mass="29563">MSTSRTKAGPRRGGNQSALAVSRVCMPGAAEELVRVIRPPPSRCARHHVSQASKPYLRLSRRPKASATGGGHSSQRSSDENEVMNASGQEKPVRRGSDDKCDDPSTTPNADDECVTPKKARTDDHEDYSDATIIDSAEMHSDMEADDRPFTTVTYKKARPAGIPVIFKLTDPGASFWKVNPNKLASEVVTAAKEKVQSFRVNRDGNFSGSQVIQWKSTYSPLLDVTTASDMALSPNHAMDNFVARSVPERMITETALRGIIQNVQTAMETT</sequence>
<reference evidence="2" key="2">
    <citation type="submission" date="2021-09" db="EMBL/GenBank/DDBJ databases">
        <authorList>
            <person name="Jia N."/>
            <person name="Wang J."/>
            <person name="Shi W."/>
            <person name="Du L."/>
            <person name="Sun Y."/>
            <person name="Zhan W."/>
            <person name="Jiang J."/>
            <person name="Wang Q."/>
            <person name="Zhang B."/>
            <person name="Ji P."/>
            <person name="Sakyi L.B."/>
            <person name="Cui X."/>
            <person name="Yuan T."/>
            <person name="Jiang B."/>
            <person name="Yang W."/>
            <person name="Lam T.T.-Y."/>
            <person name="Chang Q."/>
            <person name="Ding S."/>
            <person name="Wang X."/>
            <person name="Zhu J."/>
            <person name="Ruan X."/>
            <person name="Zhao L."/>
            <person name="Wei J."/>
            <person name="Que T."/>
            <person name="Du C."/>
            <person name="Cheng J."/>
            <person name="Dai P."/>
            <person name="Han X."/>
            <person name="Huang E."/>
            <person name="Gao Y."/>
            <person name="Liu J."/>
            <person name="Shao H."/>
            <person name="Ye R."/>
            <person name="Li L."/>
            <person name="Wei W."/>
            <person name="Wang X."/>
            <person name="Wang C."/>
            <person name="Huo Q."/>
            <person name="Li W."/>
            <person name="Guo W."/>
            <person name="Chen H."/>
            <person name="Chen S."/>
            <person name="Zhou L."/>
            <person name="Zhou L."/>
            <person name="Ni X."/>
            <person name="Tian J."/>
            <person name="Zhou Y."/>
            <person name="Sheng Y."/>
            <person name="Liu T."/>
            <person name="Pan Y."/>
            <person name="Xia L."/>
            <person name="Li J."/>
            <person name="Zhao F."/>
            <person name="Cao W."/>
        </authorList>
    </citation>
    <scope>NUCLEOTIDE SEQUENCE</scope>
    <source>
        <strain evidence="2">Rsan-2018</strain>
        <tissue evidence="2">Larvae</tissue>
    </source>
</reference>
<organism evidence="2 3">
    <name type="scientific">Rhipicephalus sanguineus</name>
    <name type="common">Brown dog tick</name>
    <name type="synonym">Ixodes sanguineus</name>
    <dbReference type="NCBI Taxonomy" id="34632"/>
    <lineage>
        <taxon>Eukaryota</taxon>
        <taxon>Metazoa</taxon>
        <taxon>Ecdysozoa</taxon>
        <taxon>Arthropoda</taxon>
        <taxon>Chelicerata</taxon>
        <taxon>Arachnida</taxon>
        <taxon>Acari</taxon>
        <taxon>Parasitiformes</taxon>
        <taxon>Ixodida</taxon>
        <taxon>Ixodoidea</taxon>
        <taxon>Ixodidae</taxon>
        <taxon>Rhipicephalinae</taxon>
        <taxon>Rhipicephalus</taxon>
        <taxon>Rhipicephalus</taxon>
    </lineage>
</organism>
<dbReference type="AlphaFoldDB" id="A0A9D4YQ99"/>
<dbReference type="Proteomes" id="UP000821837">
    <property type="component" value="Chromosome 1"/>
</dbReference>
<evidence type="ECO:0000313" key="3">
    <source>
        <dbReference type="Proteomes" id="UP000821837"/>
    </source>
</evidence>
<dbReference type="EMBL" id="JABSTV010001245">
    <property type="protein sequence ID" value="KAH7984056.1"/>
    <property type="molecule type" value="Genomic_DNA"/>
</dbReference>
<evidence type="ECO:0000313" key="2">
    <source>
        <dbReference type="EMBL" id="KAH7984056.1"/>
    </source>
</evidence>